<evidence type="ECO:0000313" key="2">
    <source>
        <dbReference type="Proteomes" id="UP001516351"/>
    </source>
</evidence>
<comment type="caution">
    <text evidence="1">The sequence shown here is derived from an EMBL/GenBank/DDBJ whole genome shotgun (WGS) entry which is preliminary data.</text>
</comment>
<dbReference type="Proteomes" id="UP001516351">
    <property type="component" value="Unassembled WGS sequence"/>
</dbReference>
<accession>A0ABX2P8E1</accession>
<evidence type="ECO:0000313" key="1">
    <source>
        <dbReference type="EMBL" id="NVN48121.1"/>
    </source>
</evidence>
<dbReference type="Pfam" id="PF08795">
    <property type="entry name" value="DUF1796"/>
    <property type="match status" value="1"/>
</dbReference>
<organism evidence="1 2">
    <name type="scientific">Asaia spathodeae</name>
    <dbReference type="NCBI Taxonomy" id="657016"/>
    <lineage>
        <taxon>Bacteria</taxon>
        <taxon>Pseudomonadati</taxon>
        <taxon>Pseudomonadota</taxon>
        <taxon>Alphaproteobacteria</taxon>
        <taxon>Acetobacterales</taxon>
        <taxon>Acetobacteraceae</taxon>
        <taxon>Asaia</taxon>
    </lineage>
</organism>
<proteinExistence type="predicted"/>
<dbReference type="InterPro" id="IPR014903">
    <property type="entry name" value="DUF1796"/>
</dbReference>
<sequence length="226" mass="25847">MIRHRHRRSTKMPDYGTRTIAGRNIRHIASLGTHCLASSLLKNAGLKRYSLPFDWGWATPGMVLHCLKTDFSDFLPEPGCDGHPLYHRQFGIKCVFAHRDLRDVSDRAYYERCISRMRRLVHSRDAKLFLMIARPDTPIGWHFKELVNHIREMTPHAELLAIQLQPPRGGGQSLSLELIEERAGSRLYNFRPASDESGLGYFPDIVDELVILRLVCGYALDLKASP</sequence>
<dbReference type="EMBL" id="JABXXV010000010">
    <property type="protein sequence ID" value="NVN48121.1"/>
    <property type="molecule type" value="Genomic_DNA"/>
</dbReference>
<gene>
    <name evidence="1" type="ORF">HW542_15080</name>
</gene>
<evidence type="ECO:0008006" key="3">
    <source>
        <dbReference type="Google" id="ProtNLM"/>
    </source>
</evidence>
<keyword evidence="2" id="KW-1185">Reference proteome</keyword>
<name>A0ABX2P8E1_9PROT</name>
<protein>
    <recommendedName>
        <fullName evidence="3">Papain-like cysteine peptidase</fullName>
    </recommendedName>
</protein>
<reference evidence="1 2" key="1">
    <citation type="submission" date="2020-06" db="EMBL/GenBank/DDBJ databases">
        <title>Synonyms of Asaia species.</title>
        <authorList>
            <person name="Sombolestani A."/>
        </authorList>
    </citation>
    <scope>NUCLEOTIDE SEQUENCE [LARGE SCALE GENOMIC DNA]</scope>
    <source>
        <strain evidence="1 2">LMG 27047</strain>
    </source>
</reference>